<dbReference type="EMBL" id="MU118608">
    <property type="protein sequence ID" value="KAF9642206.1"/>
    <property type="molecule type" value="Genomic_DNA"/>
</dbReference>
<organism evidence="1 2">
    <name type="scientific">Thelephora ganbajun</name>
    <name type="common">Ganba fungus</name>
    <dbReference type="NCBI Taxonomy" id="370292"/>
    <lineage>
        <taxon>Eukaryota</taxon>
        <taxon>Fungi</taxon>
        <taxon>Dikarya</taxon>
        <taxon>Basidiomycota</taxon>
        <taxon>Agaricomycotina</taxon>
        <taxon>Agaricomycetes</taxon>
        <taxon>Thelephorales</taxon>
        <taxon>Thelephoraceae</taxon>
        <taxon>Thelephora</taxon>
    </lineage>
</organism>
<reference evidence="1" key="1">
    <citation type="submission" date="2019-10" db="EMBL/GenBank/DDBJ databases">
        <authorList>
            <consortium name="DOE Joint Genome Institute"/>
            <person name="Kuo A."/>
            <person name="Miyauchi S."/>
            <person name="Kiss E."/>
            <person name="Drula E."/>
            <person name="Kohler A."/>
            <person name="Sanchez-Garcia M."/>
            <person name="Andreopoulos B."/>
            <person name="Barry K.W."/>
            <person name="Bonito G."/>
            <person name="Buee M."/>
            <person name="Carver A."/>
            <person name="Chen C."/>
            <person name="Cichocki N."/>
            <person name="Clum A."/>
            <person name="Culley D."/>
            <person name="Crous P.W."/>
            <person name="Fauchery L."/>
            <person name="Girlanda M."/>
            <person name="Hayes R."/>
            <person name="Keri Z."/>
            <person name="Labutti K."/>
            <person name="Lipzen A."/>
            <person name="Lombard V."/>
            <person name="Magnuson J."/>
            <person name="Maillard F."/>
            <person name="Morin E."/>
            <person name="Murat C."/>
            <person name="Nolan M."/>
            <person name="Ohm R."/>
            <person name="Pangilinan J."/>
            <person name="Pereira M."/>
            <person name="Perotto S."/>
            <person name="Peter M."/>
            <person name="Riley R."/>
            <person name="Sitrit Y."/>
            <person name="Stielow B."/>
            <person name="Szollosi G."/>
            <person name="Zifcakova L."/>
            <person name="Stursova M."/>
            <person name="Spatafora J.W."/>
            <person name="Tedersoo L."/>
            <person name="Vaario L.-M."/>
            <person name="Yamada A."/>
            <person name="Yan M."/>
            <person name="Wang P."/>
            <person name="Xu J."/>
            <person name="Bruns T."/>
            <person name="Baldrian P."/>
            <person name="Vilgalys R."/>
            <person name="Henrissat B."/>
            <person name="Grigoriev I.V."/>
            <person name="Hibbett D."/>
            <person name="Nagy L.G."/>
            <person name="Martin F.M."/>
        </authorList>
    </citation>
    <scope>NUCLEOTIDE SEQUENCE</scope>
    <source>
        <strain evidence="1">P2</strain>
    </source>
</reference>
<protein>
    <submittedName>
        <fullName evidence="1">Uncharacterized protein</fullName>
    </submittedName>
</protein>
<evidence type="ECO:0000313" key="1">
    <source>
        <dbReference type="EMBL" id="KAF9642206.1"/>
    </source>
</evidence>
<keyword evidence="2" id="KW-1185">Reference proteome</keyword>
<dbReference type="Proteomes" id="UP000886501">
    <property type="component" value="Unassembled WGS sequence"/>
</dbReference>
<accession>A0ACB6YXT6</accession>
<comment type="caution">
    <text evidence="1">The sequence shown here is derived from an EMBL/GenBank/DDBJ whole genome shotgun (WGS) entry which is preliminary data.</text>
</comment>
<feature type="non-terminal residue" evidence="1">
    <location>
        <position position="567"/>
    </location>
</feature>
<gene>
    <name evidence="1" type="ORF">BDM02DRAFT_3193691</name>
</gene>
<evidence type="ECO:0000313" key="2">
    <source>
        <dbReference type="Proteomes" id="UP000886501"/>
    </source>
</evidence>
<reference evidence="1" key="2">
    <citation type="journal article" date="2020" name="Nat. Commun.">
        <title>Large-scale genome sequencing of mycorrhizal fungi provides insights into the early evolution of symbiotic traits.</title>
        <authorList>
            <person name="Miyauchi S."/>
            <person name="Kiss E."/>
            <person name="Kuo A."/>
            <person name="Drula E."/>
            <person name="Kohler A."/>
            <person name="Sanchez-Garcia M."/>
            <person name="Morin E."/>
            <person name="Andreopoulos B."/>
            <person name="Barry K.W."/>
            <person name="Bonito G."/>
            <person name="Buee M."/>
            <person name="Carver A."/>
            <person name="Chen C."/>
            <person name="Cichocki N."/>
            <person name="Clum A."/>
            <person name="Culley D."/>
            <person name="Crous P.W."/>
            <person name="Fauchery L."/>
            <person name="Girlanda M."/>
            <person name="Hayes R.D."/>
            <person name="Keri Z."/>
            <person name="LaButti K."/>
            <person name="Lipzen A."/>
            <person name="Lombard V."/>
            <person name="Magnuson J."/>
            <person name="Maillard F."/>
            <person name="Murat C."/>
            <person name="Nolan M."/>
            <person name="Ohm R.A."/>
            <person name="Pangilinan J."/>
            <person name="Pereira M.F."/>
            <person name="Perotto S."/>
            <person name="Peter M."/>
            <person name="Pfister S."/>
            <person name="Riley R."/>
            <person name="Sitrit Y."/>
            <person name="Stielow J.B."/>
            <person name="Szollosi G."/>
            <person name="Zifcakova L."/>
            <person name="Stursova M."/>
            <person name="Spatafora J.W."/>
            <person name="Tedersoo L."/>
            <person name="Vaario L.M."/>
            <person name="Yamada A."/>
            <person name="Yan M."/>
            <person name="Wang P."/>
            <person name="Xu J."/>
            <person name="Bruns T."/>
            <person name="Baldrian P."/>
            <person name="Vilgalys R."/>
            <person name="Dunand C."/>
            <person name="Henrissat B."/>
            <person name="Grigoriev I.V."/>
            <person name="Hibbett D."/>
            <person name="Nagy L.G."/>
            <person name="Martin F.M."/>
        </authorList>
    </citation>
    <scope>NUCLEOTIDE SEQUENCE</scope>
    <source>
        <strain evidence="1">P2</strain>
    </source>
</reference>
<name>A0ACB6YXT6_THEGA</name>
<sequence>MSTTPSNSRLRAVNPEQTGSSPISSMQFMPKTPERKHDPIHPVLGSTPLAVGTSIMQKLQPDANKPQKYDSAKYEQYIVQDFERHRVFVDIDIFMKHVLHIPENWKELWGRTIRRIKRDGVFSTAHWDYSRQCGTRGVQEWRFYKPLVDMGNAILDFAVSSSDDSVKPQTLLRYLRNDPKRVSCGMINDLSPDVVAVHNGFLQHICLGEWNERHLRETNLTWAQPLQALEIKPWDSALVSGSCMPRLKVNGQDPWQNHAQPYTPSRFPKRETGSTTMGEASASDFPPSRKRPADESLESNLKSQKVHYKSTPSGASSRVAAGGLRKPRGSETDRQKDAYLQVGRYLLEQFSVPAFHSHATIGLVDRDRIQFYHTNHSVILVSSAINFSPNDRTGGLDKFIAIIIAFSRLSLRDNGILHNLHNDKLFGDNEKLPTSQLTREAVWMQEGNRMKFGGDEKTKPFTLVYGKVISREPSLVGRSTVVLHAKSLKWKDIDLVVKISWPSSDRIAENEFLERATKKAESDEDHKWALNHLPQALFAQDVVFDSDSTHEKVASLFDNAKFVNGEY</sequence>
<proteinExistence type="predicted"/>